<dbReference type="InterPro" id="IPR005829">
    <property type="entry name" value="Sugar_transporter_CS"/>
</dbReference>
<dbReference type="SUPFAM" id="SSF103473">
    <property type="entry name" value="MFS general substrate transporter"/>
    <property type="match status" value="1"/>
</dbReference>
<reference evidence="8 9" key="1">
    <citation type="submission" date="2024-09" db="EMBL/GenBank/DDBJ databases">
        <authorList>
            <person name="Sun Q."/>
            <person name="Mori K."/>
        </authorList>
    </citation>
    <scope>NUCLEOTIDE SEQUENCE [LARGE SCALE GENOMIC DNA]</scope>
    <source>
        <strain evidence="8 9">CECT 8726</strain>
    </source>
</reference>
<keyword evidence="3 6" id="KW-0812">Transmembrane</keyword>
<feature type="transmembrane region" description="Helical" evidence="6">
    <location>
        <begin position="253"/>
        <end position="273"/>
    </location>
</feature>
<sequence length="405" mass="43825">MPQRLPIVEFVALMAMLFATIAFSIDAMLPALPEIGKELSPTELNRAQLVVTSFVFGMGIGTFFTGPISDAFGRKRVLLSGSALYIFAAWFAWQTESLETMLAARALQGLGAAGPRVVALAIIRDLYAGRQMAKIMSFTMLVFSLVPAIAPSLGAVIIHYFGWRGIYAAFVIFATATGLWLAFRQTETLPRTARIPLRIFNFKNALKEVSASKMFVLSTMVQTLTFGILMAVISSTQQIYDVTFGESTYFPLWFGLTAVIASSASIVNAVLVVRLGMRYLIGIALLGQVAFSGTMALVTGFDLWPVWAYFPAFFIWTTSIFFMVGLTIGNLNALAMEPMGHIAGMAASIIGAVSTVLAVVIAAPIGLAFDGTPLPLAIGTFACSVLASLLMRRMKNLERVKHNHI</sequence>
<evidence type="ECO:0000256" key="2">
    <source>
        <dbReference type="ARBA" id="ARBA00022448"/>
    </source>
</evidence>
<feature type="transmembrane region" description="Helical" evidence="6">
    <location>
        <begin position="77"/>
        <end position="93"/>
    </location>
</feature>
<feature type="transmembrane region" description="Helical" evidence="6">
    <location>
        <begin position="166"/>
        <end position="183"/>
    </location>
</feature>
<dbReference type="Pfam" id="PF07690">
    <property type="entry name" value="MFS_1"/>
    <property type="match status" value="1"/>
</dbReference>
<protein>
    <submittedName>
        <fullName evidence="8">Multidrug effflux MFS transporter</fullName>
    </submittedName>
</protein>
<dbReference type="PROSITE" id="PS00216">
    <property type="entry name" value="SUGAR_TRANSPORT_1"/>
    <property type="match status" value="1"/>
</dbReference>
<comment type="caution">
    <text evidence="8">The sequence shown here is derived from an EMBL/GenBank/DDBJ whole genome shotgun (WGS) entry which is preliminary data.</text>
</comment>
<feature type="transmembrane region" description="Helical" evidence="6">
    <location>
        <begin position="105"/>
        <end position="123"/>
    </location>
</feature>
<feature type="transmembrane region" description="Helical" evidence="6">
    <location>
        <begin position="373"/>
        <end position="391"/>
    </location>
</feature>
<evidence type="ECO:0000256" key="3">
    <source>
        <dbReference type="ARBA" id="ARBA00022692"/>
    </source>
</evidence>
<organism evidence="8 9">
    <name type="scientific">Pseudohalocynthiibacter aestuariivivens</name>
    <dbReference type="NCBI Taxonomy" id="1591409"/>
    <lineage>
        <taxon>Bacteria</taxon>
        <taxon>Pseudomonadati</taxon>
        <taxon>Pseudomonadota</taxon>
        <taxon>Alphaproteobacteria</taxon>
        <taxon>Rhodobacterales</taxon>
        <taxon>Paracoccaceae</taxon>
        <taxon>Pseudohalocynthiibacter</taxon>
    </lineage>
</organism>
<dbReference type="EMBL" id="JBHMEA010000039">
    <property type="protein sequence ID" value="MFB9232365.1"/>
    <property type="molecule type" value="Genomic_DNA"/>
</dbReference>
<dbReference type="PROSITE" id="PS50850">
    <property type="entry name" value="MFS"/>
    <property type="match status" value="1"/>
</dbReference>
<name>A0ABV5JFX0_9RHOB</name>
<evidence type="ECO:0000256" key="4">
    <source>
        <dbReference type="ARBA" id="ARBA00022989"/>
    </source>
</evidence>
<dbReference type="InterPro" id="IPR036259">
    <property type="entry name" value="MFS_trans_sf"/>
</dbReference>
<proteinExistence type="predicted"/>
<feature type="transmembrane region" description="Helical" evidence="6">
    <location>
        <begin position="280"/>
        <end position="301"/>
    </location>
</feature>
<feature type="transmembrane region" description="Helical" evidence="6">
    <location>
        <begin position="307"/>
        <end position="331"/>
    </location>
</feature>
<dbReference type="RefSeq" id="WP_213887995.1">
    <property type="nucleotide sequence ID" value="NZ_JAGFNU010000002.1"/>
</dbReference>
<dbReference type="InterPro" id="IPR011701">
    <property type="entry name" value="MFS"/>
</dbReference>
<evidence type="ECO:0000256" key="6">
    <source>
        <dbReference type="SAM" id="Phobius"/>
    </source>
</evidence>
<feature type="transmembrane region" description="Helical" evidence="6">
    <location>
        <begin position="135"/>
        <end position="160"/>
    </location>
</feature>
<keyword evidence="4 6" id="KW-1133">Transmembrane helix</keyword>
<evidence type="ECO:0000259" key="7">
    <source>
        <dbReference type="PROSITE" id="PS50850"/>
    </source>
</evidence>
<dbReference type="PANTHER" id="PTHR23502">
    <property type="entry name" value="MAJOR FACILITATOR SUPERFAMILY"/>
    <property type="match status" value="1"/>
</dbReference>
<feature type="transmembrane region" description="Helical" evidence="6">
    <location>
        <begin position="343"/>
        <end position="367"/>
    </location>
</feature>
<comment type="subcellular location">
    <subcellularLocation>
        <location evidence="1">Membrane</location>
        <topology evidence="1">Multi-pass membrane protein</topology>
    </subcellularLocation>
</comment>
<evidence type="ECO:0000313" key="8">
    <source>
        <dbReference type="EMBL" id="MFB9232365.1"/>
    </source>
</evidence>
<keyword evidence="9" id="KW-1185">Reference proteome</keyword>
<feature type="transmembrane region" description="Helical" evidence="6">
    <location>
        <begin position="214"/>
        <end position="233"/>
    </location>
</feature>
<dbReference type="Gene3D" id="1.20.1720.10">
    <property type="entry name" value="Multidrug resistance protein D"/>
    <property type="match status" value="1"/>
</dbReference>
<dbReference type="PANTHER" id="PTHR23502:SF132">
    <property type="entry name" value="POLYAMINE TRANSPORTER 2-RELATED"/>
    <property type="match status" value="1"/>
</dbReference>
<keyword evidence="2" id="KW-0813">Transport</keyword>
<dbReference type="CDD" id="cd17320">
    <property type="entry name" value="MFS_MdfA_MDR_like"/>
    <property type="match status" value="1"/>
</dbReference>
<keyword evidence="5 6" id="KW-0472">Membrane</keyword>
<dbReference type="Proteomes" id="UP001589683">
    <property type="component" value="Unassembled WGS sequence"/>
</dbReference>
<accession>A0ABV5JFX0</accession>
<gene>
    <name evidence="8" type="ORF">ACFFUT_11275</name>
</gene>
<feature type="transmembrane region" description="Helical" evidence="6">
    <location>
        <begin position="7"/>
        <end position="27"/>
    </location>
</feature>
<dbReference type="InterPro" id="IPR020846">
    <property type="entry name" value="MFS_dom"/>
</dbReference>
<feature type="domain" description="Major facilitator superfamily (MFS) profile" evidence="7">
    <location>
        <begin position="8"/>
        <end position="395"/>
    </location>
</feature>
<feature type="transmembrane region" description="Helical" evidence="6">
    <location>
        <begin position="47"/>
        <end position="65"/>
    </location>
</feature>
<evidence type="ECO:0000256" key="1">
    <source>
        <dbReference type="ARBA" id="ARBA00004141"/>
    </source>
</evidence>
<evidence type="ECO:0000256" key="5">
    <source>
        <dbReference type="ARBA" id="ARBA00023136"/>
    </source>
</evidence>
<evidence type="ECO:0000313" key="9">
    <source>
        <dbReference type="Proteomes" id="UP001589683"/>
    </source>
</evidence>